<feature type="signal peptide" evidence="2">
    <location>
        <begin position="1"/>
        <end position="18"/>
    </location>
</feature>
<dbReference type="AlphaFoldDB" id="C6C3W5"/>
<keyword evidence="5" id="KW-1185">Reference proteome</keyword>
<keyword evidence="2" id="KW-0732">Signal</keyword>
<evidence type="ECO:0000313" key="4">
    <source>
        <dbReference type="EMBL" id="ACS87292.1"/>
    </source>
</evidence>
<evidence type="ECO:0000256" key="1">
    <source>
        <dbReference type="SAM" id="MobiDB-lite"/>
    </source>
</evidence>
<feature type="chain" id="PRO_5002963059" description="YMGG-like Gly-zipper domain-containing protein" evidence="2">
    <location>
        <begin position="19"/>
        <end position="177"/>
    </location>
</feature>
<feature type="domain" description="YMGG-like Gly-zipper" evidence="3">
    <location>
        <begin position="71"/>
        <end position="115"/>
    </location>
</feature>
<evidence type="ECO:0000313" key="5">
    <source>
        <dbReference type="Proteomes" id="UP000002734"/>
    </source>
</evidence>
<protein>
    <recommendedName>
        <fullName evidence="3">YMGG-like Gly-zipper domain-containing protein</fullName>
    </recommendedName>
</protein>
<gene>
    <name evidence="4" type="ordered locus">Dd703_3534</name>
</gene>
<name>C6C3W5_MUSP7</name>
<sequence length="177" mass="17592">MKRNYALGVMLLAGVGLSGCVSTPTAPSVMSLPGSGKSYEQFRADDAVCKNTAYRAVNGEASTANNQSVTTAVAGAAIGTATGALLGAAGGGPRGSSNGAAVGAASGLLVGSAIASGNGARTQGALQDQFDVVYMQCMYAKGEKIPQAYSWAQQADVSEVPPDYSPGASAVPPDYHP</sequence>
<evidence type="ECO:0000259" key="3">
    <source>
        <dbReference type="Pfam" id="PF13441"/>
    </source>
</evidence>
<dbReference type="Proteomes" id="UP000002734">
    <property type="component" value="Chromosome"/>
</dbReference>
<proteinExistence type="predicted"/>
<organism evidence="4 5">
    <name type="scientific">Musicola paradisiaca (strain Ech703)</name>
    <name type="common">Dickeya paradisiaca</name>
    <name type="synonym">Dickeya dadantii</name>
    <dbReference type="NCBI Taxonomy" id="579405"/>
    <lineage>
        <taxon>Bacteria</taxon>
        <taxon>Pseudomonadati</taxon>
        <taxon>Pseudomonadota</taxon>
        <taxon>Gammaproteobacteria</taxon>
        <taxon>Enterobacterales</taxon>
        <taxon>Pectobacteriaceae</taxon>
        <taxon>Musicola</taxon>
    </lineage>
</organism>
<feature type="region of interest" description="Disordered" evidence="1">
    <location>
        <begin position="158"/>
        <end position="177"/>
    </location>
</feature>
<dbReference type="PROSITE" id="PS51257">
    <property type="entry name" value="PROKAR_LIPOPROTEIN"/>
    <property type="match status" value="1"/>
</dbReference>
<evidence type="ECO:0000256" key="2">
    <source>
        <dbReference type="SAM" id="SignalP"/>
    </source>
</evidence>
<dbReference type="EMBL" id="CP001654">
    <property type="protein sequence ID" value="ACS87292.1"/>
    <property type="molecule type" value="Genomic_DNA"/>
</dbReference>
<dbReference type="STRING" id="579405.Dd703_3534"/>
<accession>C6C3W5</accession>
<dbReference type="eggNOG" id="ENOG5032S0D">
    <property type="taxonomic scope" value="Bacteria"/>
</dbReference>
<dbReference type="HOGENOM" id="CLU_119887_1_0_6"/>
<reference evidence="4" key="1">
    <citation type="submission" date="2009-06" db="EMBL/GenBank/DDBJ databases">
        <title>Complete sequence of Dickeya dadantii Ech703.</title>
        <authorList>
            <consortium name="US DOE Joint Genome Institute"/>
            <person name="Lucas S."/>
            <person name="Copeland A."/>
            <person name="Lapidus A."/>
            <person name="Glavina del Rio T."/>
            <person name="Dalin E."/>
            <person name="Tice H."/>
            <person name="Bruce D."/>
            <person name="Goodwin L."/>
            <person name="Pitluck S."/>
            <person name="Chertkov O."/>
            <person name="Brettin T."/>
            <person name="Detter J.C."/>
            <person name="Han C."/>
            <person name="Larimer F."/>
            <person name="Land M."/>
            <person name="Hauser L."/>
            <person name="Kyrpides N."/>
            <person name="Mikhailova N."/>
            <person name="Balakrishnan V."/>
            <person name="Glasner J."/>
            <person name="Perna N.T."/>
        </authorList>
    </citation>
    <scope>NUCLEOTIDE SEQUENCE [LARGE SCALE GENOMIC DNA]</scope>
    <source>
        <strain evidence="4">Ech703</strain>
    </source>
</reference>
<dbReference type="RefSeq" id="WP_015855190.1">
    <property type="nucleotide sequence ID" value="NC_012880.1"/>
</dbReference>
<dbReference type="InterPro" id="IPR027367">
    <property type="entry name" value="Gly-zipper_YMGG"/>
</dbReference>
<dbReference type="Pfam" id="PF13441">
    <property type="entry name" value="Gly-zipper_YMGG"/>
    <property type="match status" value="1"/>
</dbReference>
<dbReference type="KEGG" id="dda:Dd703_3534"/>